<proteinExistence type="predicted"/>
<organism evidence="2 3">
    <name type="scientific">Sclerotinia nivalis</name>
    <dbReference type="NCBI Taxonomy" id="352851"/>
    <lineage>
        <taxon>Eukaryota</taxon>
        <taxon>Fungi</taxon>
        <taxon>Dikarya</taxon>
        <taxon>Ascomycota</taxon>
        <taxon>Pezizomycotina</taxon>
        <taxon>Leotiomycetes</taxon>
        <taxon>Helotiales</taxon>
        <taxon>Sclerotiniaceae</taxon>
        <taxon>Sclerotinia</taxon>
    </lineage>
</organism>
<dbReference type="Proteomes" id="UP001152300">
    <property type="component" value="Unassembled WGS sequence"/>
</dbReference>
<keyword evidence="3" id="KW-1185">Reference proteome</keyword>
<sequence length="167" mass="18674">MPSNGMKNILRLKENEGCVASKASGKTERRKYARIEAAEYGAKIGERREEGLKAVWSVKNKALSSPSAPIVKKSPARSSRNKAPAPQQSSNGNQIGSRRKDNSKLRALLRDWRVIEPQELEGMDRMAMIESLERHEMRGYGDDYEILNSEQLSTLLSARLLRCSGIS</sequence>
<evidence type="ECO:0000313" key="2">
    <source>
        <dbReference type="EMBL" id="KAJ8060026.1"/>
    </source>
</evidence>
<gene>
    <name evidence="2" type="ORF">OCU04_011637</name>
</gene>
<accession>A0A9X0AC49</accession>
<feature type="region of interest" description="Disordered" evidence="1">
    <location>
        <begin position="60"/>
        <end position="102"/>
    </location>
</feature>
<dbReference type="EMBL" id="JAPEIS010000014">
    <property type="protein sequence ID" value="KAJ8060026.1"/>
    <property type="molecule type" value="Genomic_DNA"/>
</dbReference>
<name>A0A9X0AC49_9HELO</name>
<feature type="compositionally biased region" description="Polar residues" evidence="1">
    <location>
        <begin position="86"/>
        <end position="96"/>
    </location>
</feature>
<protein>
    <submittedName>
        <fullName evidence="2">Uncharacterized protein</fullName>
    </submittedName>
</protein>
<comment type="caution">
    <text evidence="2">The sequence shown here is derived from an EMBL/GenBank/DDBJ whole genome shotgun (WGS) entry which is preliminary data.</text>
</comment>
<dbReference type="AlphaFoldDB" id="A0A9X0AC49"/>
<dbReference type="OrthoDB" id="3509703at2759"/>
<evidence type="ECO:0000256" key="1">
    <source>
        <dbReference type="SAM" id="MobiDB-lite"/>
    </source>
</evidence>
<evidence type="ECO:0000313" key="3">
    <source>
        <dbReference type="Proteomes" id="UP001152300"/>
    </source>
</evidence>
<reference evidence="2" key="1">
    <citation type="submission" date="2022-11" db="EMBL/GenBank/DDBJ databases">
        <title>Genome Resource of Sclerotinia nivalis Strain SnTB1, a Plant Pathogen Isolated from American Ginseng.</title>
        <authorList>
            <person name="Fan S."/>
        </authorList>
    </citation>
    <scope>NUCLEOTIDE SEQUENCE</scope>
    <source>
        <strain evidence="2">SnTB1</strain>
    </source>
</reference>